<feature type="signal peptide" evidence="2">
    <location>
        <begin position="1"/>
        <end position="28"/>
    </location>
</feature>
<accession>A0ABW0YZ13</accession>
<name>A0ABW0YZ13_9ACTN</name>
<evidence type="ECO:0000313" key="5">
    <source>
        <dbReference type="Proteomes" id="UP001596083"/>
    </source>
</evidence>
<evidence type="ECO:0000259" key="3">
    <source>
        <dbReference type="Pfam" id="PF13349"/>
    </source>
</evidence>
<dbReference type="Proteomes" id="UP001596083">
    <property type="component" value="Unassembled WGS sequence"/>
</dbReference>
<sequence length="256" mass="26781">MTVRTRTRTALALGVITVIGMTATGCGAATADAEDASPEHKAFPVAGKRLGIETDNAPVELVPAKDGRADVGVTRWFSSWTLGGSARASWEMEDGTLKLRSHCSGIANCSAKYRIEVPRGVELSVRDGNGAVTAKGFETALRIRSQNGRVEVTDSTGDLDLRSANGEVIATGTGSRRVKAGSGNGTVRLAFARVPERVETDNDNGATRITVPKGTYKVDVRSGNGSTQVDVPRDSASPHSITARSDNGSVRVSPAD</sequence>
<organism evidence="4 5">
    <name type="scientific">Streptomyces gamaensis</name>
    <dbReference type="NCBI Taxonomy" id="1763542"/>
    <lineage>
        <taxon>Bacteria</taxon>
        <taxon>Bacillati</taxon>
        <taxon>Actinomycetota</taxon>
        <taxon>Actinomycetes</taxon>
        <taxon>Kitasatosporales</taxon>
        <taxon>Streptomycetaceae</taxon>
        <taxon>Streptomyces</taxon>
    </lineage>
</organism>
<comment type="caution">
    <text evidence="4">The sequence shown here is derived from an EMBL/GenBank/DDBJ whole genome shotgun (WGS) entry which is preliminary data.</text>
</comment>
<feature type="domain" description="DUF4097" evidence="3">
    <location>
        <begin position="130"/>
        <end position="252"/>
    </location>
</feature>
<evidence type="ECO:0000313" key="4">
    <source>
        <dbReference type="EMBL" id="MFC5720063.1"/>
    </source>
</evidence>
<keyword evidence="2" id="KW-0732">Signal</keyword>
<evidence type="ECO:0000256" key="2">
    <source>
        <dbReference type="SAM" id="SignalP"/>
    </source>
</evidence>
<keyword evidence="5" id="KW-1185">Reference proteome</keyword>
<proteinExistence type="predicted"/>
<gene>
    <name evidence="4" type="ORF">ACFP1Z_07765</name>
</gene>
<dbReference type="PROSITE" id="PS51257">
    <property type="entry name" value="PROKAR_LIPOPROTEIN"/>
    <property type="match status" value="1"/>
</dbReference>
<protein>
    <submittedName>
        <fullName evidence="4">DUF4097 family beta strand repeat-containing protein</fullName>
    </submittedName>
</protein>
<dbReference type="InterPro" id="IPR025164">
    <property type="entry name" value="Toastrack_DUF4097"/>
</dbReference>
<reference evidence="5" key="1">
    <citation type="journal article" date="2019" name="Int. J. Syst. Evol. Microbiol.">
        <title>The Global Catalogue of Microorganisms (GCM) 10K type strain sequencing project: providing services to taxonomists for standard genome sequencing and annotation.</title>
        <authorList>
            <consortium name="The Broad Institute Genomics Platform"/>
            <consortium name="The Broad Institute Genome Sequencing Center for Infectious Disease"/>
            <person name="Wu L."/>
            <person name="Ma J."/>
        </authorList>
    </citation>
    <scope>NUCLEOTIDE SEQUENCE [LARGE SCALE GENOMIC DNA]</scope>
    <source>
        <strain evidence="5">CGMCC 4.7304</strain>
    </source>
</reference>
<dbReference type="EMBL" id="JBHSPB010000004">
    <property type="protein sequence ID" value="MFC5720063.1"/>
    <property type="molecule type" value="Genomic_DNA"/>
</dbReference>
<feature type="region of interest" description="Disordered" evidence="1">
    <location>
        <begin position="217"/>
        <end position="256"/>
    </location>
</feature>
<dbReference type="RefSeq" id="WP_390315171.1">
    <property type="nucleotide sequence ID" value="NZ_JBHSPB010000004.1"/>
</dbReference>
<feature type="compositionally biased region" description="Polar residues" evidence="1">
    <location>
        <begin position="237"/>
        <end position="250"/>
    </location>
</feature>
<feature type="chain" id="PRO_5046950439" evidence="2">
    <location>
        <begin position="29"/>
        <end position="256"/>
    </location>
</feature>
<evidence type="ECO:0000256" key="1">
    <source>
        <dbReference type="SAM" id="MobiDB-lite"/>
    </source>
</evidence>
<dbReference type="Pfam" id="PF13349">
    <property type="entry name" value="DUF4097"/>
    <property type="match status" value="1"/>
</dbReference>